<evidence type="ECO:0000256" key="4">
    <source>
        <dbReference type="ARBA" id="ARBA00022989"/>
    </source>
</evidence>
<feature type="non-terminal residue" evidence="8">
    <location>
        <position position="1"/>
    </location>
</feature>
<dbReference type="PANTHER" id="PTHR13605">
    <property type="entry name" value="ER MEMBRANE PROTEIN COMPLEX SUBUNIT 7"/>
    <property type="match status" value="1"/>
</dbReference>
<evidence type="ECO:0000256" key="2">
    <source>
        <dbReference type="ARBA" id="ARBA00022692"/>
    </source>
</evidence>
<evidence type="ECO:0000313" key="9">
    <source>
        <dbReference type="Proteomes" id="UP000267251"/>
    </source>
</evidence>
<evidence type="ECO:0000256" key="3">
    <source>
        <dbReference type="ARBA" id="ARBA00022729"/>
    </source>
</evidence>
<protein>
    <recommendedName>
        <fullName evidence="7">ER membrane protein complex subunit 7 beta-sandwich domain-containing protein</fullName>
    </recommendedName>
</protein>
<dbReference type="InterPro" id="IPR019008">
    <property type="entry name" value="Beta_sandwich_EMC7"/>
</dbReference>
<evidence type="ECO:0000256" key="1">
    <source>
        <dbReference type="ARBA" id="ARBA00004167"/>
    </source>
</evidence>
<dbReference type="GO" id="GO:0072546">
    <property type="term" value="C:EMC complex"/>
    <property type="evidence" value="ECO:0007669"/>
    <property type="project" value="TreeGrafter"/>
</dbReference>
<dbReference type="OrthoDB" id="27095at2759"/>
<dbReference type="AlphaFoldDB" id="A0A4P9Y3L5"/>
<dbReference type="InterPro" id="IPR039163">
    <property type="entry name" value="EMC7"/>
</dbReference>
<proteinExistence type="predicted"/>
<dbReference type="EMBL" id="KZ988346">
    <property type="protein sequence ID" value="RKP12400.1"/>
    <property type="molecule type" value="Genomic_DNA"/>
</dbReference>
<gene>
    <name evidence="8" type="ORF">BJ684DRAFT_4903</name>
</gene>
<dbReference type="PANTHER" id="PTHR13605:SF4">
    <property type="entry name" value="ER MEMBRANE PROTEIN COMPLEX SUBUNIT 7"/>
    <property type="match status" value="1"/>
</dbReference>
<evidence type="ECO:0000259" key="7">
    <source>
        <dbReference type="Pfam" id="PF09430"/>
    </source>
</evidence>
<evidence type="ECO:0000256" key="5">
    <source>
        <dbReference type="ARBA" id="ARBA00023136"/>
    </source>
</evidence>
<comment type="subcellular location">
    <subcellularLocation>
        <location evidence="1">Membrane</location>
        <topology evidence="1">Single-pass membrane protein</topology>
    </subcellularLocation>
</comment>
<keyword evidence="5 6" id="KW-0472">Membrane</keyword>
<name>A0A4P9Y3L5_9FUNG</name>
<dbReference type="Proteomes" id="UP000267251">
    <property type="component" value="Unassembled WGS sequence"/>
</dbReference>
<feature type="domain" description="ER membrane protein complex subunit 7 beta-sandwich" evidence="7">
    <location>
        <begin position="2"/>
        <end position="106"/>
    </location>
</feature>
<organism evidence="8 9">
    <name type="scientific">Piptocephalis cylindrospora</name>
    <dbReference type="NCBI Taxonomy" id="1907219"/>
    <lineage>
        <taxon>Eukaryota</taxon>
        <taxon>Fungi</taxon>
        <taxon>Fungi incertae sedis</taxon>
        <taxon>Zoopagomycota</taxon>
        <taxon>Zoopagomycotina</taxon>
        <taxon>Zoopagomycetes</taxon>
        <taxon>Zoopagales</taxon>
        <taxon>Piptocephalidaceae</taxon>
        <taxon>Piptocephalis</taxon>
    </lineage>
</organism>
<evidence type="ECO:0000256" key="6">
    <source>
        <dbReference type="SAM" id="Phobius"/>
    </source>
</evidence>
<keyword evidence="3" id="KW-0732">Signal</keyword>
<dbReference type="Pfam" id="PF09430">
    <property type="entry name" value="EMC7_beta-sandw"/>
    <property type="match status" value="1"/>
</dbReference>
<accession>A0A4P9Y3L5</accession>
<sequence>AKVILDHGLYSSLVLEDGSFDILDVPEGSYVLNVQSRLYDYPALKVDVSKQGKIQAYSFLPGTSWDTSNPSVDLPLRLFPRGKKSHFTPREGFNIMGLLMSPYVLMMGFTGLMVFAVPKLMENMDPEALKDMQKSQKDAQKFTSFLQS</sequence>
<feature type="non-terminal residue" evidence="8">
    <location>
        <position position="148"/>
    </location>
</feature>
<keyword evidence="2 6" id="KW-0812">Transmembrane</keyword>
<keyword evidence="4 6" id="KW-1133">Transmembrane helix</keyword>
<reference evidence="9" key="1">
    <citation type="journal article" date="2018" name="Nat. Microbiol.">
        <title>Leveraging single-cell genomics to expand the fungal tree of life.</title>
        <authorList>
            <person name="Ahrendt S.R."/>
            <person name="Quandt C.A."/>
            <person name="Ciobanu D."/>
            <person name="Clum A."/>
            <person name="Salamov A."/>
            <person name="Andreopoulos B."/>
            <person name="Cheng J.F."/>
            <person name="Woyke T."/>
            <person name="Pelin A."/>
            <person name="Henrissat B."/>
            <person name="Reynolds N.K."/>
            <person name="Benny G.L."/>
            <person name="Smith M.E."/>
            <person name="James T.Y."/>
            <person name="Grigoriev I.V."/>
        </authorList>
    </citation>
    <scope>NUCLEOTIDE SEQUENCE [LARGE SCALE GENOMIC DNA]</scope>
</reference>
<feature type="transmembrane region" description="Helical" evidence="6">
    <location>
        <begin position="93"/>
        <end position="117"/>
    </location>
</feature>
<keyword evidence="9" id="KW-1185">Reference proteome</keyword>
<evidence type="ECO:0000313" key="8">
    <source>
        <dbReference type="EMBL" id="RKP12400.1"/>
    </source>
</evidence>